<evidence type="ECO:0000313" key="1">
    <source>
        <dbReference type="EMBL" id="GAD03150.1"/>
    </source>
</evidence>
<sequence>MCPLFTSAKQLIEIKVGGYDYPPYVIHDISTNRYSGVTLDILRALNHLQDEYSFRFVSTSRHHRHAAFSRQRFELILFENLEWGWQQLNVQQSLPLVLDRNLLLTHQQHDYEQDGLFMPEHNYSVVLFDELHQREHLSDEGFAVSTCSHVMNCIKMVLKRRVDFAMVNESYYLPLTRQRPSLLSSLKLVDNFSPVYSLHALVRDESSLTIEQLNVYLQQLSLSGELQKIMSKYQLALAN</sequence>
<dbReference type="AlphaFoldDB" id="R9PPB3"/>
<dbReference type="SUPFAM" id="SSF53850">
    <property type="entry name" value="Periplasmic binding protein-like II"/>
    <property type="match status" value="1"/>
</dbReference>
<proteinExistence type="predicted"/>
<keyword evidence="2" id="KW-1185">Reference proteome</keyword>
<evidence type="ECO:0000313" key="2">
    <source>
        <dbReference type="Proteomes" id="UP000014461"/>
    </source>
</evidence>
<dbReference type="Gene3D" id="3.40.190.10">
    <property type="entry name" value="Periplasmic binding protein-like II"/>
    <property type="match status" value="2"/>
</dbReference>
<dbReference type="EMBL" id="BARX01000024">
    <property type="protein sequence ID" value="GAD03150.1"/>
    <property type="molecule type" value="Genomic_DNA"/>
</dbReference>
<evidence type="ECO:0008006" key="3">
    <source>
        <dbReference type="Google" id="ProtNLM"/>
    </source>
</evidence>
<name>R9PPB3_AGAAL</name>
<comment type="caution">
    <text evidence="1">The sequence shown here is derived from an EMBL/GenBank/DDBJ whole genome shotgun (WGS) entry which is preliminary data.</text>
</comment>
<protein>
    <recommendedName>
        <fullName evidence="3">Solute-binding protein family 3/N-terminal domain-containing protein</fullName>
    </recommendedName>
</protein>
<reference evidence="1" key="1">
    <citation type="journal article" date="2013" name="Genome Announc.">
        <title>Draft Genome Sequence of Agarivorans albus Strain MKT 106T, an Agarolytic Marine Bacterium.</title>
        <authorList>
            <person name="Yasuike M."/>
            <person name="Nakamura Y."/>
            <person name="Kai W."/>
            <person name="Fujiwara A."/>
            <person name="Fukui Y."/>
            <person name="Satomi M."/>
            <person name="Sano M."/>
        </authorList>
    </citation>
    <scope>NUCLEOTIDE SEQUENCE [LARGE SCALE GENOMIC DNA]</scope>
</reference>
<gene>
    <name evidence="1" type="ORF">AALB_3230</name>
</gene>
<dbReference type="Proteomes" id="UP000014461">
    <property type="component" value="Unassembled WGS sequence"/>
</dbReference>
<organism evidence="1 2">
    <name type="scientific">Agarivorans albus MKT 106</name>
    <dbReference type="NCBI Taxonomy" id="1331007"/>
    <lineage>
        <taxon>Bacteria</taxon>
        <taxon>Pseudomonadati</taxon>
        <taxon>Pseudomonadota</taxon>
        <taxon>Gammaproteobacteria</taxon>
        <taxon>Alteromonadales</taxon>
        <taxon>Alteromonadaceae</taxon>
        <taxon>Agarivorans</taxon>
    </lineage>
</organism>
<dbReference type="STRING" id="1331007.AALB_3230"/>
<accession>R9PPB3</accession>